<dbReference type="OrthoDB" id="9796210at2"/>
<gene>
    <name evidence="2" type="ORF">SAMN06265219_10277</name>
</gene>
<protein>
    <recommendedName>
        <fullName evidence="4">DUF1844 domain-containing protein</fullName>
    </recommendedName>
</protein>
<sequence>MDNYQNKNLNEEQQEQLLFMMLIQQHQQIAMMGMGKLQNPATEQMEKDLSSAKYAIDTLGMLKKYTKGNLGKEASDYLEQTLTNLRLNYAEESKNAKQDEAEAGQEDNNKEDA</sequence>
<reference evidence="2 3" key="1">
    <citation type="submission" date="2017-05" db="EMBL/GenBank/DDBJ databases">
        <authorList>
            <person name="Varghese N."/>
            <person name="Submissions S."/>
        </authorList>
    </citation>
    <scope>NUCLEOTIDE SEQUENCE [LARGE SCALE GENOMIC DNA]</scope>
    <source>
        <strain evidence="2 3">DSM 21985</strain>
    </source>
</reference>
<dbReference type="InterPro" id="IPR014995">
    <property type="entry name" value="DUF1844"/>
</dbReference>
<feature type="region of interest" description="Disordered" evidence="1">
    <location>
        <begin position="89"/>
        <end position="113"/>
    </location>
</feature>
<dbReference type="AlphaFoldDB" id="A0A521B710"/>
<dbReference type="RefSeq" id="WP_142453099.1">
    <property type="nucleotide sequence ID" value="NZ_FXTP01000002.1"/>
</dbReference>
<accession>A0A521B710</accession>
<proteinExistence type="predicted"/>
<organism evidence="2 3">
    <name type="scientific">Gracilimonas mengyeensis</name>
    <dbReference type="NCBI Taxonomy" id="1302730"/>
    <lineage>
        <taxon>Bacteria</taxon>
        <taxon>Pseudomonadati</taxon>
        <taxon>Balneolota</taxon>
        <taxon>Balneolia</taxon>
        <taxon>Balneolales</taxon>
        <taxon>Balneolaceae</taxon>
        <taxon>Gracilimonas</taxon>
    </lineage>
</organism>
<evidence type="ECO:0000313" key="3">
    <source>
        <dbReference type="Proteomes" id="UP000317557"/>
    </source>
</evidence>
<keyword evidence="3" id="KW-1185">Reference proteome</keyword>
<evidence type="ECO:0000256" key="1">
    <source>
        <dbReference type="SAM" id="MobiDB-lite"/>
    </source>
</evidence>
<evidence type="ECO:0008006" key="4">
    <source>
        <dbReference type="Google" id="ProtNLM"/>
    </source>
</evidence>
<evidence type="ECO:0000313" key="2">
    <source>
        <dbReference type="EMBL" id="SMO42879.1"/>
    </source>
</evidence>
<dbReference type="Pfam" id="PF08899">
    <property type="entry name" value="DUF1844"/>
    <property type="match status" value="1"/>
</dbReference>
<name>A0A521B710_9BACT</name>
<feature type="compositionally biased region" description="Basic and acidic residues" evidence="1">
    <location>
        <begin position="89"/>
        <end position="100"/>
    </location>
</feature>
<dbReference type="EMBL" id="FXTP01000002">
    <property type="protein sequence ID" value="SMO42879.1"/>
    <property type="molecule type" value="Genomic_DNA"/>
</dbReference>
<dbReference type="Proteomes" id="UP000317557">
    <property type="component" value="Unassembled WGS sequence"/>
</dbReference>